<dbReference type="AlphaFoldDB" id="A0A2T7PEF7"/>
<sequence length="185" mass="21610">MEKKCRTDKWKGVSPFMLGGTEDICRIHARLFDHRPAFQGHANFFAKEFEEKRGDREKLRLDRVLEIVTNAKDHVLPETDTVFSDNLKVIAEKVGAAAATCQHILARQETRKSQFLETQREARQQAFEQFMQQQCFRSARIDQQFDENIKLFNSSYDDLNDQLEKGVPFSSQTYYKFMALGKEFS</sequence>
<dbReference type="OrthoDB" id="18964at2759"/>
<dbReference type="Proteomes" id="UP000245119">
    <property type="component" value="Linkage Group LG4"/>
</dbReference>
<evidence type="ECO:0000313" key="4">
    <source>
        <dbReference type="Proteomes" id="UP000245119"/>
    </source>
</evidence>
<organism evidence="3 4">
    <name type="scientific">Pomacea canaliculata</name>
    <name type="common">Golden apple snail</name>
    <dbReference type="NCBI Taxonomy" id="400727"/>
    <lineage>
        <taxon>Eukaryota</taxon>
        <taxon>Metazoa</taxon>
        <taxon>Spiralia</taxon>
        <taxon>Lophotrochozoa</taxon>
        <taxon>Mollusca</taxon>
        <taxon>Gastropoda</taxon>
        <taxon>Caenogastropoda</taxon>
        <taxon>Architaenioglossa</taxon>
        <taxon>Ampullarioidea</taxon>
        <taxon>Ampullariidae</taxon>
        <taxon>Pomacea</taxon>
    </lineage>
</organism>
<dbReference type="InterPro" id="IPR017243">
    <property type="entry name" value="Bloc1s5"/>
</dbReference>
<dbReference type="PANTHER" id="PTHR31784:SF2">
    <property type="entry name" value="BIOGENESIS OF LYSOSOME-RELATED ORGANELLES COMPLEX 1 SUBUNIT 5"/>
    <property type="match status" value="1"/>
</dbReference>
<dbReference type="GO" id="GO:0030133">
    <property type="term" value="C:transport vesicle"/>
    <property type="evidence" value="ECO:0007669"/>
    <property type="project" value="InterPro"/>
</dbReference>
<accession>A0A2T7PEF7</accession>
<comment type="caution">
    <text evidence="3">The sequence shown here is derived from an EMBL/GenBank/DDBJ whole genome shotgun (WGS) entry which is preliminary data.</text>
</comment>
<name>A0A2T7PEF7_POMCA</name>
<dbReference type="Pfam" id="PF14942">
    <property type="entry name" value="Muted"/>
    <property type="match status" value="1"/>
</dbReference>
<dbReference type="STRING" id="400727.A0A2T7PEF7"/>
<dbReference type="PANTHER" id="PTHR31784">
    <property type="entry name" value="BIOGENESIS OF LYSOSOME-RELATED ORGANELLES COMPLEX 1 SUBUNIT 5"/>
    <property type="match status" value="1"/>
</dbReference>
<gene>
    <name evidence="3" type="ORF">C0Q70_07223</name>
</gene>
<evidence type="ECO:0000256" key="1">
    <source>
        <dbReference type="ARBA" id="ARBA00010754"/>
    </source>
</evidence>
<comment type="similarity">
    <text evidence="1">Belongs to the BLOC1S5 family.</text>
</comment>
<protein>
    <recommendedName>
        <fullName evidence="2">Biogenesis of lysosome-related organelles complex 1 subunit 5</fullName>
    </recommendedName>
</protein>
<keyword evidence="4" id="KW-1185">Reference proteome</keyword>
<proteinExistence type="inferred from homology"/>
<evidence type="ECO:0000313" key="3">
    <source>
        <dbReference type="EMBL" id="PVD31805.1"/>
    </source>
</evidence>
<dbReference type="EMBL" id="PZQS01000004">
    <property type="protein sequence ID" value="PVD31805.1"/>
    <property type="molecule type" value="Genomic_DNA"/>
</dbReference>
<reference evidence="3 4" key="1">
    <citation type="submission" date="2018-04" db="EMBL/GenBank/DDBJ databases">
        <title>The genome of golden apple snail Pomacea canaliculata provides insight into stress tolerance and invasive adaptation.</title>
        <authorList>
            <person name="Liu C."/>
            <person name="Liu B."/>
            <person name="Ren Y."/>
            <person name="Zhang Y."/>
            <person name="Wang H."/>
            <person name="Li S."/>
            <person name="Jiang F."/>
            <person name="Yin L."/>
            <person name="Zhang G."/>
            <person name="Qian W."/>
            <person name="Fan W."/>
        </authorList>
    </citation>
    <scope>NUCLEOTIDE SEQUENCE [LARGE SCALE GENOMIC DNA]</scope>
    <source>
        <strain evidence="3">SZHN2017</strain>
        <tissue evidence="3">Muscle</tissue>
    </source>
</reference>
<evidence type="ECO:0000256" key="2">
    <source>
        <dbReference type="ARBA" id="ARBA00019580"/>
    </source>
</evidence>
<dbReference type="GO" id="GO:0031083">
    <property type="term" value="C:BLOC-1 complex"/>
    <property type="evidence" value="ECO:0007669"/>
    <property type="project" value="InterPro"/>
</dbReference>